<dbReference type="InterPro" id="IPR004143">
    <property type="entry name" value="BPL_LPL_catalytic"/>
</dbReference>
<keyword evidence="4" id="KW-0678">Repressor</keyword>
<feature type="domain" description="BPL/LPL catalytic" evidence="5">
    <location>
        <begin position="69"/>
        <end position="261"/>
    </location>
</feature>
<evidence type="ECO:0000259" key="5">
    <source>
        <dbReference type="PROSITE" id="PS51733"/>
    </source>
</evidence>
<keyword evidence="4" id="KW-0067">ATP-binding</keyword>
<feature type="binding site" evidence="4">
    <location>
        <position position="117"/>
    </location>
    <ligand>
        <name>biotin</name>
        <dbReference type="ChEBI" id="CHEBI:57586"/>
    </ligand>
</feature>
<dbReference type="AlphaFoldDB" id="A0A498DTN6"/>
<dbReference type="NCBIfam" id="TIGR00121">
    <property type="entry name" value="birA_ligase"/>
    <property type="match status" value="1"/>
</dbReference>
<reference evidence="6 7" key="1">
    <citation type="submission" date="2018-10" db="EMBL/GenBank/DDBJ databases">
        <title>Oceanobacillus sp. YLB-02 draft genome.</title>
        <authorList>
            <person name="Yu L."/>
        </authorList>
    </citation>
    <scope>NUCLEOTIDE SEQUENCE [LARGE SCALE GENOMIC DNA]</scope>
    <source>
        <strain evidence="6 7">YLB-02</strain>
    </source>
</reference>
<dbReference type="Pfam" id="PF03099">
    <property type="entry name" value="BPL_LplA_LipB"/>
    <property type="match status" value="1"/>
</dbReference>
<dbReference type="PROSITE" id="PS51733">
    <property type="entry name" value="BPL_LPL_CATALYTIC"/>
    <property type="match status" value="1"/>
</dbReference>
<dbReference type="RefSeq" id="WP_121521210.1">
    <property type="nucleotide sequence ID" value="NZ_RCHR01000001.1"/>
</dbReference>
<protein>
    <recommendedName>
        <fullName evidence="4">Bifunctional ligase/repressor BirA</fullName>
    </recommendedName>
    <alternativeName>
        <fullName evidence="4">Biotin--[acetyl-CoA-carboxylase] ligase</fullName>
        <ecNumber evidence="4">6.3.4.15</ecNumber>
    </alternativeName>
    <alternativeName>
        <fullName evidence="4">Biotin--protein ligase</fullName>
    </alternativeName>
    <alternativeName>
        <fullName evidence="4">Biotin-[acetyl-CoA carboxylase] synthetase</fullName>
    </alternativeName>
</protein>
<comment type="caution">
    <text evidence="6">The sequence shown here is derived from an EMBL/GenBank/DDBJ whole genome shotgun (WGS) entry which is preliminary data.</text>
</comment>
<gene>
    <name evidence="4" type="primary">birA</name>
    <name evidence="6" type="ORF">D8M04_02830</name>
</gene>
<evidence type="ECO:0000256" key="1">
    <source>
        <dbReference type="ARBA" id="ARBA00022598"/>
    </source>
</evidence>
<keyword evidence="4" id="KW-0547">Nucleotide-binding</keyword>
<dbReference type="InterPro" id="IPR036390">
    <property type="entry name" value="WH_DNA-bd_sf"/>
</dbReference>
<evidence type="ECO:0000256" key="2">
    <source>
        <dbReference type="ARBA" id="ARBA00023125"/>
    </source>
</evidence>
<dbReference type="InterPro" id="IPR004408">
    <property type="entry name" value="Biotin_CoA_COase_ligase"/>
</dbReference>
<dbReference type="InterPro" id="IPR003142">
    <property type="entry name" value="BPL_C"/>
</dbReference>
<dbReference type="SUPFAM" id="SSF55681">
    <property type="entry name" value="Class II aaRS and biotin synthetases"/>
    <property type="match status" value="1"/>
</dbReference>
<keyword evidence="7" id="KW-1185">Reference proteome</keyword>
<sequence length="326" mass="37375">MQSTRNKLIDILSNNSDTYISGQAISEQLQISRSAIWKHMKELEKDGYVIEGKSKRGYRILEYPNKLSGNTIKWGLETEWLGKEIIYKDTLKSTQILAHELAQGHAQHGTVVVAGEQTQGRGRMDHTWESSKEKGIWMSFILRPEIAPNQAPQLTLLAATVLAEVLRRDVGVVPMIKWPNDLLINRKKCAGILTEMQAEQDQIWYVVLGMGINVNHTLDDFPKDLHSRATSLKLETDKTWEIRDLIQKILVTFERTYNTYLDNGFSVIKERWEKDGFRIGEQIKIKTLRDKWEAPFLGIAEDGALQTKTPNGEETKLYSAEIDWFS</sequence>
<evidence type="ECO:0000313" key="7">
    <source>
        <dbReference type="Proteomes" id="UP000270219"/>
    </source>
</evidence>
<keyword evidence="1 4" id="KW-0436">Ligase</keyword>
<dbReference type="Gene3D" id="1.10.10.10">
    <property type="entry name" value="Winged helix-like DNA-binding domain superfamily/Winged helix DNA-binding domain"/>
    <property type="match status" value="1"/>
</dbReference>
<name>A0A498DTN6_9BACI</name>
<comment type="similarity">
    <text evidence="4">Belongs to the biotin--protein ligase family.</text>
</comment>
<feature type="DNA-binding region" description="H-T-H motif" evidence="4">
    <location>
        <begin position="22"/>
        <end position="41"/>
    </location>
</feature>
<comment type="function">
    <text evidence="4">Acts both as a biotin--[acetyl-CoA-carboxylase] ligase and a repressor.</text>
</comment>
<dbReference type="InterPro" id="IPR045864">
    <property type="entry name" value="aa-tRNA-synth_II/BPL/LPL"/>
</dbReference>
<keyword evidence="4" id="KW-0804">Transcription</keyword>
<dbReference type="GO" id="GO:0005524">
    <property type="term" value="F:ATP binding"/>
    <property type="evidence" value="ECO:0007669"/>
    <property type="project" value="UniProtKB-UniRule"/>
</dbReference>
<evidence type="ECO:0000256" key="3">
    <source>
        <dbReference type="ARBA" id="ARBA00023267"/>
    </source>
</evidence>
<comment type="catalytic activity">
    <reaction evidence="4">
        <text>biotin + L-lysyl-[protein] + ATP = N(6)-biotinyl-L-lysyl-[protein] + AMP + diphosphate + H(+)</text>
        <dbReference type="Rhea" id="RHEA:11756"/>
        <dbReference type="Rhea" id="RHEA-COMP:9752"/>
        <dbReference type="Rhea" id="RHEA-COMP:10505"/>
        <dbReference type="ChEBI" id="CHEBI:15378"/>
        <dbReference type="ChEBI" id="CHEBI:29969"/>
        <dbReference type="ChEBI" id="CHEBI:30616"/>
        <dbReference type="ChEBI" id="CHEBI:33019"/>
        <dbReference type="ChEBI" id="CHEBI:57586"/>
        <dbReference type="ChEBI" id="CHEBI:83144"/>
        <dbReference type="ChEBI" id="CHEBI:456215"/>
        <dbReference type="EC" id="6.3.4.15"/>
    </reaction>
</comment>
<accession>A0A498DTN6</accession>
<dbReference type="PANTHER" id="PTHR12835:SF5">
    <property type="entry name" value="BIOTIN--PROTEIN LIGASE"/>
    <property type="match status" value="1"/>
</dbReference>
<dbReference type="Proteomes" id="UP000270219">
    <property type="component" value="Unassembled WGS sequence"/>
</dbReference>
<dbReference type="EC" id="6.3.4.15" evidence="4"/>
<dbReference type="GO" id="GO:0006355">
    <property type="term" value="P:regulation of DNA-templated transcription"/>
    <property type="evidence" value="ECO:0007669"/>
    <property type="project" value="UniProtKB-UniRule"/>
</dbReference>
<dbReference type="Gene3D" id="3.30.930.10">
    <property type="entry name" value="Bira Bifunctional Protein, Domain 2"/>
    <property type="match status" value="1"/>
</dbReference>
<dbReference type="SUPFAM" id="SSF46785">
    <property type="entry name" value="Winged helix' DNA-binding domain"/>
    <property type="match status" value="1"/>
</dbReference>
<comment type="caution">
    <text evidence="4">Lacks conserved residue(s) required for the propagation of feature annotation.</text>
</comment>
<dbReference type="CDD" id="cd16442">
    <property type="entry name" value="BPL"/>
    <property type="match status" value="1"/>
</dbReference>
<dbReference type="PANTHER" id="PTHR12835">
    <property type="entry name" value="BIOTIN PROTEIN LIGASE"/>
    <property type="match status" value="1"/>
</dbReference>
<dbReference type="EMBL" id="RCHR01000001">
    <property type="protein sequence ID" value="RLL48227.1"/>
    <property type="molecule type" value="Genomic_DNA"/>
</dbReference>
<organism evidence="6 7">
    <name type="scientific">Oceanobacillus piezotolerans</name>
    <dbReference type="NCBI Taxonomy" id="2448030"/>
    <lineage>
        <taxon>Bacteria</taxon>
        <taxon>Bacillati</taxon>
        <taxon>Bacillota</taxon>
        <taxon>Bacilli</taxon>
        <taxon>Bacillales</taxon>
        <taxon>Bacillaceae</taxon>
        <taxon>Oceanobacillus</taxon>
    </lineage>
</organism>
<proteinExistence type="inferred from homology"/>
<keyword evidence="2 4" id="KW-0238">DNA-binding</keyword>
<dbReference type="InterPro" id="IPR036388">
    <property type="entry name" value="WH-like_DNA-bd_sf"/>
</dbReference>
<dbReference type="GO" id="GO:0005737">
    <property type="term" value="C:cytoplasm"/>
    <property type="evidence" value="ECO:0007669"/>
    <property type="project" value="TreeGrafter"/>
</dbReference>
<dbReference type="CDD" id="cd00090">
    <property type="entry name" value="HTH_ARSR"/>
    <property type="match status" value="1"/>
</dbReference>
<dbReference type="HAMAP" id="MF_00978">
    <property type="entry name" value="Bifunct_BirA"/>
    <property type="match status" value="1"/>
</dbReference>
<dbReference type="GO" id="GO:0016740">
    <property type="term" value="F:transferase activity"/>
    <property type="evidence" value="ECO:0007669"/>
    <property type="project" value="UniProtKB-ARBA"/>
</dbReference>
<dbReference type="InterPro" id="IPR013196">
    <property type="entry name" value="HTH_11"/>
</dbReference>
<dbReference type="GO" id="GO:0009249">
    <property type="term" value="P:protein lipoylation"/>
    <property type="evidence" value="ECO:0007669"/>
    <property type="project" value="UniProtKB-ARBA"/>
</dbReference>
<dbReference type="OrthoDB" id="9807064at2"/>
<dbReference type="Pfam" id="PF08279">
    <property type="entry name" value="HTH_11"/>
    <property type="match status" value="1"/>
</dbReference>
<keyword evidence="4" id="KW-0805">Transcription regulation</keyword>
<feature type="binding site" evidence="4">
    <location>
        <begin position="121"/>
        <end position="123"/>
    </location>
    <ligand>
        <name>biotin</name>
        <dbReference type="ChEBI" id="CHEBI:57586"/>
    </ligand>
</feature>
<evidence type="ECO:0000256" key="4">
    <source>
        <dbReference type="HAMAP-Rule" id="MF_00978"/>
    </source>
</evidence>
<dbReference type="Pfam" id="PF02237">
    <property type="entry name" value="BPL_C"/>
    <property type="match status" value="1"/>
</dbReference>
<keyword evidence="3 4" id="KW-0092">Biotin</keyword>
<feature type="binding site" evidence="4">
    <location>
        <position position="188"/>
    </location>
    <ligand>
        <name>biotin</name>
        <dbReference type="ChEBI" id="CHEBI:57586"/>
    </ligand>
</feature>
<dbReference type="GO" id="GO:0003677">
    <property type="term" value="F:DNA binding"/>
    <property type="evidence" value="ECO:0007669"/>
    <property type="project" value="UniProtKB-UniRule"/>
</dbReference>
<dbReference type="GO" id="GO:0004077">
    <property type="term" value="F:biotin--[biotin carboxyl-carrier protein] ligase activity"/>
    <property type="evidence" value="ECO:0007669"/>
    <property type="project" value="UniProtKB-UniRule"/>
</dbReference>
<dbReference type="InterPro" id="IPR011991">
    <property type="entry name" value="ArsR-like_HTH"/>
</dbReference>
<evidence type="ECO:0000313" key="6">
    <source>
        <dbReference type="EMBL" id="RLL48227.1"/>
    </source>
</evidence>
<dbReference type="InterPro" id="IPR030855">
    <property type="entry name" value="Bifunct_BirA"/>
</dbReference>